<dbReference type="GO" id="GO:0030983">
    <property type="term" value="F:mismatched DNA binding"/>
    <property type="evidence" value="ECO:0007669"/>
    <property type="project" value="TreeGrafter"/>
</dbReference>
<dbReference type="GO" id="GO:0003725">
    <property type="term" value="F:double-stranded RNA binding"/>
    <property type="evidence" value="ECO:0007669"/>
    <property type="project" value="TreeGrafter"/>
</dbReference>
<dbReference type="PROSITE" id="PS00892">
    <property type="entry name" value="HIT_1"/>
    <property type="match status" value="1"/>
</dbReference>
<dbReference type="PROSITE" id="PS51084">
    <property type="entry name" value="HIT_2"/>
    <property type="match status" value="1"/>
</dbReference>
<dbReference type="Pfam" id="PF11969">
    <property type="entry name" value="DcpS_C"/>
    <property type="match status" value="1"/>
</dbReference>
<sequence>MWRYNLVKDMEDRSKQLYVDQRIVILKDAYPKAERHFLVLPKRNIPSLESIEMCDLELLKHMHRQGKFIANLYGQGRTFRMGYHVEPSMDRLHLHVISDDMNSPSLKKERHWNKFTTPLFVDSHKVIEDLENGGVVQLPSNREIEMFLNAPLKCHKYDIFTRTTDSYLIIFCW</sequence>
<evidence type="ECO:0000259" key="4">
    <source>
        <dbReference type="PROSITE" id="PS51084"/>
    </source>
</evidence>
<comment type="caution">
    <text evidence="5">The sequence shown here is derived from an EMBL/GenBank/DDBJ whole genome shotgun (WGS) entry which is preliminary data.</text>
</comment>
<evidence type="ECO:0000313" key="5">
    <source>
        <dbReference type="EMBL" id="KAF6208483.1"/>
    </source>
</evidence>
<dbReference type="InterPro" id="IPR036265">
    <property type="entry name" value="HIT-like_sf"/>
</dbReference>
<dbReference type="EMBL" id="WIXP02000007">
    <property type="protein sequence ID" value="KAF6208483.1"/>
    <property type="molecule type" value="Genomic_DNA"/>
</dbReference>
<feature type="domain" description="HIT" evidence="4">
    <location>
        <begin position="3"/>
        <end position="106"/>
    </location>
</feature>
<dbReference type="GO" id="GO:0005634">
    <property type="term" value="C:nucleus"/>
    <property type="evidence" value="ECO:0007669"/>
    <property type="project" value="TreeGrafter"/>
</dbReference>
<dbReference type="GO" id="GO:0003697">
    <property type="term" value="F:single-stranded DNA binding"/>
    <property type="evidence" value="ECO:0007669"/>
    <property type="project" value="TreeGrafter"/>
</dbReference>
<dbReference type="PANTHER" id="PTHR12486">
    <property type="entry name" value="APRATAXIN-RELATED"/>
    <property type="match status" value="1"/>
</dbReference>
<comment type="caution">
    <text evidence="3">Lacks conserved residue(s) required for the propagation of feature annotation.</text>
</comment>
<organism evidence="5 6">
    <name type="scientific">Apolygus lucorum</name>
    <name type="common">Small green plant bug</name>
    <name type="synonym">Lygocoris lucorum</name>
    <dbReference type="NCBI Taxonomy" id="248454"/>
    <lineage>
        <taxon>Eukaryota</taxon>
        <taxon>Metazoa</taxon>
        <taxon>Ecdysozoa</taxon>
        <taxon>Arthropoda</taxon>
        <taxon>Hexapoda</taxon>
        <taxon>Insecta</taxon>
        <taxon>Pterygota</taxon>
        <taxon>Neoptera</taxon>
        <taxon>Paraneoptera</taxon>
        <taxon>Hemiptera</taxon>
        <taxon>Heteroptera</taxon>
        <taxon>Panheteroptera</taxon>
        <taxon>Cimicomorpha</taxon>
        <taxon>Miridae</taxon>
        <taxon>Mirini</taxon>
        <taxon>Apolygus</taxon>
    </lineage>
</organism>
<dbReference type="InterPro" id="IPR011146">
    <property type="entry name" value="HIT-like"/>
</dbReference>
<proteinExistence type="predicted"/>
<dbReference type="InterPro" id="IPR019808">
    <property type="entry name" value="Histidine_triad_CS"/>
</dbReference>
<evidence type="ECO:0000256" key="1">
    <source>
        <dbReference type="ARBA" id="ARBA00022763"/>
    </source>
</evidence>
<dbReference type="OrthoDB" id="3512845at2759"/>
<evidence type="ECO:0000256" key="3">
    <source>
        <dbReference type="PROSITE-ProRule" id="PRU00464"/>
    </source>
</evidence>
<name>A0A8S9XHL1_APOLU</name>
<dbReference type="AlphaFoldDB" id="A0A8S9XHL1"/>
<protein>
    <recommendedName>
        <fullName evidence="4">HIT domain-containing protein</fullName>
    </recommendedName>
</protein>
<evidence type="ECO:0000256" key="2">
    <source>
        <dbReference type="ARBA" id="ARBA00023204"/>
    </source>
</evidence>
<keyword evidence="6" id="KW-1185">Reference proteome</keyword>
<gene>
    <name evidence="5" type="ORF">GE061_016939</name>
</gene>
<reference evidence="5" key="1">
    <citation type="journal article" date="2021" name="Mol. Ecol. Resour.">
        <title>Apolygus lucorum genome provides insights into omnivorousness and mesophyll feeding.</title>
        <authorList>
            <person name="Liu Y."/>
            <person name="Liu H."/>
            <person name="Wang H."/>
            <person name="Huang T."/>
            <person name="Liu B."/>
            <person name="Yang B."/>
            <person name="Yin L."/>
            <person name="Li B."/>
            <person name="Zhang Y."/>
            <person name="Zhang S."/>
            <person name="Jiang F."/>
            <person name="Zhang X."/>
            <person name="Ren Y."/>
            <person name="Wang B."/>
            <person name="Wang S."/>
            <person name="Lu Y."/>
            <person name="Wu K."/>
            <person name="Fan W."/>
            <person name="Wang G."/>
        </authorList>
    </citation>
    <scope>NUCLEOTIDE SEQUENCE</scope>
    <source>
        <strain evidence="5">12Hb</strain>
    </source>
</reference>
<evidence type="ECO:0000313" key="6">
    <source>
        <dbReference type="Proteomes" id="UP000466442"/>
    </source>
</evidence>
<dbReference type="GO" id="GO:0033699">
    <property type="term" value="F:DNA 5'-adenosine monophosphate hydrolase activity"/>
    <property type="evidence" value="ECO:0007669"/>
    <property type="project" value="TreeGrafter"/>
</dbReference>
<dbReference type="GO" id="GO:1990165">
    <property type="term" value="F:single-strand break-containing DNA binding"/>
    <property type="evidence" value="ECO:0007669"/>
    <property type="project" value="TreeGrafter"/>
</dbReference>
<dbReference type="Proteomes" id="UP000466442">
    <property type="component" value="Unassembled WGS sequence"/>
</dbReference>
<dbReference type="GO" id="GO:0000012">
    <property type="term" value="P:single strand break repair"/>
    <property type="evidence" value="ECO:0007669"/>
    <property type="project" value="TreeGrafter"/>
</dbReference>
<accession>A0A8S9XHL1</accession>
<keyword evidence="1" id="KW-0227">DNA damage</keyword>
<keyword evidence="2" id="KW-0234">DNA repair</keyword>
<dbReference type="Gene3D" id="3.30.428.10">
    <property type="entry name" value="HIT-like"/>
    <property type="match status" value="1"/>
</dbReference>
<dbReference type="FunFam" id="3.30.428.10:FF:000004">
    <property type="entry name" value="aprataxin isoform X2"/>
    <property type="match status" value="1"/>
</dbReference>
<dbReference type="SUPFAM" id="SSF54197">
    <property type="entry name" value="HIT-like"/>
    <property type="match status" value="1"/>
</dbReference>
<dbReference type="PANTHER" id="PTHR12486:SF4">
    <property type="entry name" value="APRATAXIN"/>
    <property type="match status" value="1"/>
</dbReference>